<name>A0A2W5ZEW8_9BACT</name>
<protein>
    <submittedName>
        <fullName evidence="1">Asparaginase</fullName>
    </submittedName>
</protein>
<evidence type="ECO:0000313" key="2">
    <source>
        <dbReference type="Proteomes" id="UP000248724"/>
    </source>
</evidence>
<evidence type="ECO:0000313" key="1">
    <source>
        <dbReference type="EMBL" id="PZR83893.1"/>
    </source>
</evidence>
<comment type="caution">
    <text evidence="1">The sequence shown here is derived from an EMBL/GenBank/DDBJ whole genome shotgun (WGS) entry which is preliminary data.</text>
</comment>
<sequence length="337" mass="34190">MPAVPVSPPAHLATICRGTALEAVIRGHVAVVGSAGEILAAAGDPETVTTLRSCAKPVQALPLVRSGDQLALTDEEVAVACASHGGEPVHVAVVRRLLGRAGLDDDALLCGPQLPMDDPSAEDILAAGGRAAAITNNCSGKHAGMLAVCVARGWRVADYTDFDHPLQAEIRAIMTGLAGVDVDSAPVGIDGCGLPTHGLPLAALARMFGAAAAEPAFRRCQDAMATHPHMVAGRGRFDTAILSVAGSRLTVKGGAAGVWVAARRPAGPGLAIKLEGGDQFAMSAVALAALQHLGWLSEAEAADPRLAGFAQPPVRNWAGADVGAITAEPGWAESLAR</sequence>
<proteinExistence type="predicted"/>
<dbReference type="EMBL" id="QHBU01000020">
    <property type="protein sequence ID" value="PZR83893.1"/>
    <property type="molecule type" value="Genomic_DNA"/>
</dbReference>
<dbReference type="InterPro" id="IPR010349">
    <property type="entry name" value="Asparaginase_II"/>
</dbReference>
<dbReference type="PANTHER" id="PTHR42110:SF1">
    <property type="entry name" value="L-ASPARAGINASE, PUTATIVE (AFU_ORTHOLOGUE AFUA_3G11890)-RELATED"/>
    <property type="match status" value="1"/>
</dbReference>
<dbReference type="PANTHER" id="PTHR42110">
    <property type="entry name" value="L-ASPARAGINASE, PUTATIVE (AFU_ORTHOLOGUE AFUA_3G11890)-RELATED"/>
    <property type="match status" value="1"/>
</dbReference>
<dbReference type="AlphaFoldDB" id="A0A2W5ZEW8"/>
<organism evidence="1 2">
    <name type="scientific">Candidatus Aeolococcus gillhamiae</name>
    <dbReference type="NCBI Taxonomy" id="3127015"/>
    <lineage>
        <taxon>Bacteria</taxon>
        <taxon>Bacillati</taxon>
        <taxon>Candidatus Dormiibacterota</taxon>
        <taxon>Candidatus Dormibacteria</taxon>
        <taxon>Candidatus Aeolococcales</taxon>
        <taxon>Candidatus Aeolococcaceae</taxon>
        <taxon>Candidatus Aeolococcus</taxon>
    </lineage>
</organism>
<gene>
    <name evidence="1" type="ORF">DLM65_01005</name>
</gene>
<reference evidence="1 2" key="1">
    <citation type="journal article" date="2017" name="Nature">
        <title>Atmospheric trace gases support primary production in Antarctic desert surface soil.</title>
        <authorList>
            <person name="Ji M."/>
            <person name="Greening C."/>
            <person name="Vanwonterghem I."/>
            <person name="Carere C.R."/>
            <person name="Bay S.K."/>
            <person name="Steen J.A."/>
            <person name="Montgomery K."/>
            <person name="Lines T."/>
            <person name="Beardall J."/>
            <person name="van Dorst J."/>
            <person name="Snape I."/>
            <person name="Stott M.B."/>
            <person name="Hugenholtz P."/>
            <person name="Ferrari B.C."/>
        </authorList>
    </citation>
    <scope>NUCLEOTIDE SEQUENCE [LARGE SCALE GENOMIC DNA]</scope>
    <source>
        <strain evidence="1">RRmetagenome_bin12</strain>
    </source>
</reference>
<accession>A0A2W5ZEW8</accession>
<dbReference type="Proteomes" id="UP000248724">
    <property type="component" value="Unassembled WGS sequence"/>
</dbReference>
<dbReference type="Pfam" id="PF06089">
    <property type="entry name" value="Asparaginase_II"/>
    <property type="match status" value="1"/>
</dbReference>